<feature type="compositionally biased region" description="Basic and acidic residues" evidence="1">
    <location>
        <begin position="1"/>
        <end position="11"/>
    </location>
</feature>
<accession>B9TNA2</accession>
<evidence type="ECO:0000313" key="3">
    <source>
        <dbReference type="Proteomes" id="UP000008311"/>
    </source>
</evidence>
<dbReference type="Proteomes" id="UP000008311">
    <property type="component" value="Unassembled WGS sequence"/>
</dbReference>
<dbReference type="InParanoid" id="B9TNA2"/>
<evidence type="ECO:0000256" key="1">
    <source>
        <dbReference type="SAM" id="MobiDB-lite"/>
    </source>
</evidence>
<sequence>MQQREQPRRQVEPGLAQQPGAQLRRHHQFRYHRRIWPGHGGAAQRFVGRQRQRHPQVGGGDAQCRHARLERRARARAGLAHYPAGRAQRVRIQRVAVGPRMIGRHHRHHAVLGDRDGHQLRRV</sequence>
<evidence type="ECO:0000313" key="2">
    <source>
        <dbReference type="EMBL" id="EEF22661.1"/>
    </source>
</evidence>
<organism evidence="2 3">
    <name type="scientific">Ricinus communis</name>
    <name type="common">Castor bean</name>
    <dbReference type="NCBI Taxonomy" id="3988"/>
    <lineage>
        <taxon>Eukaryota</taxon>
        <taxon>Viridiplantae</taxon>
        <taxon>Streptophyta</taxon>
        <taxon>Embryophyta</taxon>
        <taxon>Tracheophyta</taxon>
        <taxon>Spermatophyta</taxon>
        <taxon>Magnoliopsida</taxon>
        <taxon>eudicotyledons</taxon>
        <taxon>Gunneridae</taxon>
        <taxon>Pentapetalae</taxon>
        <taxon>rosids</taxon>
        <taxon>fabids</taxon>
        <taxon>Malpighiales</taxon>
        <taxon>Euphorbiaceae</taxon>
        <taxon>Acalyphoideae</taxon>
        <taxon>Acalypheae</taxon>
        <taxon>Ricinus</taxon>
    </lineage>
</organism>
<proteinExistence type="predicted"/>
<name>B9TNA2_RICCO</name>
<feature type="region of interest" description="Disordered" evidence="1">
    <location>
        <begin position="1"/>
        <end position="28"/>
    </location>
</feature>
<dbReference type="AlphaFoldDB" id="B9TNA2"/>
<dbReference type="EMBL" id="EQ991790">
    <property type="protein sequence ID" value="EEF22661.1"/>
    <property type="molecule type" value="Genomic_DNA"/>
</dbReference>
<feature type="non-terminal residue" evidence="2">
    <location>
        <position position="123"/>
    </location>
</feature>
<gene>
    <name evidence="2" type="ORF">RCOM_2027230</name>
</gene>
<reference evidence="3" key="1">
    <citation type="journal article" date="2010" name="Nat. Biotechnol.">
        <title>Draft genome sequence of the oilseed species Ricinus communis.</title>
        <authorList>
            <person name="Chan A.P."/>
            <person name="Crabtree J."/>
            <person name="Zhao Q."/>
            <person name="Lorenzi H."/>
            <person name="Orvis J."/>
            <person name="Puiu D."/>
            <person name="Melake-Berhan A."/>
            <person name="Jones K.M."/>
            <person name="Redman J."/>
            <person name="Chen G."/>
            <person name="Cahoon E.B."/>
            <person name="Gedil M."/>
            <person name="Stanke M."/>
            <person name="Haas B.J."/>
            <person name="Wortman J.R."/>
            <person name="Fraser-Liggett C.M."/>
            <person name="Ravel J."/>
            <person name="Rabinowicz P.D."/>
        </authorList>
    </citation>
    <scope>NUCLEOTIDE SEQUENCE [LARGE SCALE GENOMIC DNA]</scope>
    <source>
        <strain evidence="3">cv. Hale</strain>
    </source>
</reference>
<keyword evidence="3" id="KW-1185">Reference proteome</keyword>
<protein>
    <submittedName>
        <fullName evidence="2">Uncharacterized protein</fullName>
    </submittedName>
</protein>